<organism evidence="1 2">
    <name type="scientific">Panagrolaimus sp. ES5</name>
    <dbReference type="NCBI Taxonomy" id="591445"/>
    <lineage>
        <taxon>Eukaryota</taxon>
        <taxon>Metazoa</taxon>
        <taxon>Ecdysozoa</taxon>
        <taxon>Nematoda</taxon>
        <taxon>Chromadorea</taxon>
        <taxon>Rhabditida</taxon>
        <taxon>Tylenchina</taxon>
        <taxon>Panagrolaimomorpha</taxon>
        <taxon>Panagrolaimoidea</taxon>
        <taxon>Panagrolaimidae</taxon>
        <taxon>Panagrolaimus</taxon>
    </lineage>
</organism>
<sequence>MNFLKWNDQRVINIRNQYDQQVNQLRNTYDKRVSGDLCSIYGQQMGVLRLNEKDNKIRELEASELALKKEFQEAKDNVFKMLNIQYGILFKENGVMKEEIIKLKQMVEDVTKEKNSTKEDTKDADETMESPP</sequence>
<evidence type="ECO:0000313" key="1">
    <source>
        <dbReference type="Proteomes" id="UP000887579"/>
    </source>
</evidence>
<dbReference type="Proteomes" id="UP000887579">
    <property type="component" value="Unplaced"/>
</dbReference>
<name>A0AC34G6V3_9BILA</name>
<proteinExistence type="predicted"/>
<dbReference type="WBParaSite" id="ES5_v2.g25327.t1">
    <property type="protein sequence ID" value="ES5_v2.g25327.t1"/>
    <property type="gene ID" value="ES5_v2.g25327"/>
</dbReference>
<evidence type="ECO:0000313" key="2">
    <source>
        <dbReference type="WBParaSite" id="ES5_v2.g25327.t1"/>
    </source>
</evidence>
<protein>
    <submittedName>
        <fullName evidence="2">Uncharacterized protein</fullName>
    </submittedName>
</protein>
<reference evidence="2" key="1">
    <citation type="submission" date="2022-11" db="UniProtKB">
        <authorList>
            <consortium name="WormBaseParasite"/>
        </authorList>
    </citation>
    <scope>IDENTIFICATION</scope>
</reference>
<accession>A0AC34G6V3</accession>